<organism evidence="1 2">
    <name type="scientific">Laceyella putida</name>
    <dbReference type="NCBI Taxonomy" id="110101"/>
    <lineage>
        <taxon>Bacteria</taxon>
        <taxon>Bacillati</taxon>
        <taxon>Bacillota</taxon>
        <taxon>Bacilli</taxon>
        <taxon>Bacillales</taxon>
        <taxon>Thermoactinomycetaceae</taxon>
        <taxon>Laceyella</taxon>
    </lineage>
</organism>
<comment type="caution">
    <text evidence="1">The sequence shown here is derived from an EMBL/GenBank/DDBJ whole genome shotgun (WGS) entry which is preliminary data.</text>
</comment>
<evidence type="ECO:0000313" key="2">
    <source>
        <dbReference type="Proteomes" id="UP001596500"/>
    </source>
</evidence>
<name>A0ABW2RK54_9BACL</name>
<gene>
    <name evidence="1" type="ORF">ACFQNG_09805</name>
</gene>
<keyword evidence="2" id="KW-1185">Reference proteome</keyword>
<dbReference type="Proteomes" id="UP001596500">
    <property type="component" value="Unassembled WGS sequence"/>
</dbReference>
<protein>
    <submittedName>
        <fullName evidence="1">Uncharacterized protein</fullName>
    </submittedName>
</protein>
<evidence type="ECO:0000313" key="1">
    <source>
        <dbReference type="EMBL" id="MFC7441447.1"/>
    </source>
</evidence>
<accession>A0ABW2RK54</accession>
<sequence>MDNYIDWDQKDLILIQAPTDRYNFFTLGSITQIQKTTYEFVITYHEDPLIHNESRKAFPEKINNIIESGKMETSEVLMEYYNWSLDPIGRVFVIVNKGKLPDGSTWIIKDPKGKVMYDSRTAL</sequence>
<dbReference type="RefSeq" id="WP_379864743.1">
    <property type="nucleotide sequence ID" value="NZ_JBHTBW010000023.1"/>
</dbReference>
<dbReference type="EMBL" id="JBHTBW010000023">
    <property type="protein sequence ID" value="MFC7441447.1"/>
    <property type="molecule type" value="Genomic_DNA"/>
</dbReference>
<reference evidence="2" key="1">
    <citation type="journal article" date="2019" name="Int. J. Syst. Evol. Microbiol.">
        <title>The Global Catalogue of Microorganisms (GCM) 10K type strain sequencing project: providing services to taxonomists for standard genome sequencing and annotation.</title>
        <authorList>
            <consortium name="The Broad Institute Genomics Platform"/>
            <consortium name="The Broad Institute Genome Sequencing Center for Infectious Disease"/>
            <person name="Wu L."/>
            <person name="Ma J."/>
        </authorList>
    </citation>
    <scope>NUCLEOTIDE SEQUENCE [LARGE SCALE GENOMIC DNA]</scope>
    <source>
        <strain evidence="2">CGMCC 1.12942</strain>
    </source>
</reference>
<proteinExistence type="predicted"/>